<organism evidence="5">
    <name type="scientific">Schistocephalus solidus</name>
    <name type="common">Tapeworm</name>
    <dbReference type="NCBI Taxonomy" id="70667"/>
    <lineage>
        <taxon>Eukaryota</taxon>
        <taxon>Metazoa</taxon>
        <taxon>Spiralia</taxon>
        <taxon>Lophotrochozoa</taxon>
        <taxon>Platyhelminthes</taxon>
        <taxon>Cestoda</taxon>
        <taxon>Eucestoda</taxon>
        <taxon>Diphyllobothriidea</taxon>
        <taxon>Diphyllobothriidae</taxon>
        <taxon>Schistocephalus</taxon>
    </lineage>
</organism>
<dbReference type="GO" id="GO:0004102">
    <property type="term" value="F:choline O-acetyltransferase activity"/>
    <property type="evidence" value="ECO:0007669"/>
    <property type="project" value="TreeGrafter"/>
</dbReference>
<dbReference type="STRING" id="70667.A0A183SIA3"/>
<dbReference type="WBParaSite" id="SSLN_0000409001-mRNA-1">
    <property type="protein sequence ID" value="SSLN_0000409001-mRNA-1"/>
    <property type="gene ID" value="SSLN_0000409001"/>
</dbReference>
<proteinExistence type="predicted"/>
<keyword evidence="1" id="KW-0808">Transferase</keyword>
<keyword evidence="4" id="KW-1185">Reference proteome</keyword>
<dbReference type="GO" id="GO:0007274">
    <property type="term" value="P:neuromuscular synaptic transmission"/>
    <property type="evidence" value="ECO:0007669"/>
    <property type="project" value="TreeGrafter"/>
</dbReference>
<evidence type="ECO:0000259" key="2">
    <source>
        <dbReference type="Pfam" id="PF00755"/>
    </source>
</evidence>
<dbReference type="InterPro" id="IPR042231">
    <property type="entry name" value="Cho/carn_acyl_trans_2"/>
</dbReference>
<dbReference type="Pfam" id="PF00755">
    <property type="entry name" value="Carn_acyltransf"/>
    <property type="match status" value="1"/>
</dbReference>
<sequence>MRWIRRFALAGRTTTFWAFVAVLSQQNTYQTYLKMPQPKIIFFSSSALIDGVDDPVNKKSLEAIESSMFLLCLDTSPVPVIESVDETDEAAMLAADNDAEEDILCAYHRDDKLLAQQMLHGMGSKLNGANRWYDKTMQVGEPIFIRASALQPFESASLAG</sequence>
<keyword evidence="1" id="KW-0012">Acyltransferase</keyword>
<dbReference type="InterPro" id="IPR039551">
    <property type="entry name" value="Cho/carn_acyl_trans"/>
</dbReference>
<dbReference type="SUPFAM" id="SSF52777">
    <property type="entry name" value="CoA-dependent acyltransferases"/>
    <property type="match status" value="1"/>
</dbReference>
<dbReference type="GO" id="GO:0005737">
    <property type="term" value="C:cytoplasm"/>
    <property type="evidence" value="ECO:0007669"/>
    <property type="project" value="TreeGrafter"/>
</dbReference>
<evidence type="ECO:0000256" key="1">
    <source>
        <dbReference type="ARBA" id="ARBA00023315"/>
    </source>
</evidence>
<dbReference type="GO" id="GO:0045202">
    <property type="term" value="C:synapse"/>
    <property type="evidence" value="ECO:0007669"/>
    <property type="project" value="GOC"/>
</dbReference>
<dbReference type="Gene3D" id="3.30.559.70">
    <property type="entry name" value="Choline/Carnitine o-acyltransferase, domain 2"/>
    <property type="match status" value="1"/>
</dbReference>
<dbReference type="EMBL" id="UYSU01032701">
    <property type="protein sequence ID" value="VDL90336.1"/>
    <property type="molecule type" value="Genomic_DNA"/>
</dbReference>
<dbReference type="PANTHER" id="PTHR22589:SF14">
    <property type="entry name" value="CHOLINE O-ACETYLTRANSFERASE"/>
    <property type="match status" value="1"/>
</dbReference>
<gene>
    <name evidence="3" type="ORF">SSLN_LOCUS3951</name>
</gene>
<dbReference type="GO" id="GO:0043005">
    <property type="term" value="C:neuron projection"/>
    <property type="evidence" value="ECO:0007669"/>
    <property type="project" value="TreeGrafter"/>
</dbReference>
<name>A0A183SIA3_SCHSO</name>
<dbReference type="GO" id="GO:0008292">
    <property type="term" value="P:acetylcholine biosynthetic process"/>
    <property type="evidence" value="ECO:0007669"/>
    <property type="project" value="TreeGrafter"/>
</dbReference>
<evidence type="ECO:0000313" key="3">
    <source>
        <dbReference type="EMBL" id="VDL90336.1"/>
    </source>
</evidence>
<dbReference type="AlphaFoldDB" id="A0A183SIA3"/>
<dbReference type="InterPro" id="IPR000542">
    <property type="entry name" value="Carn_acyl_trans"/>
</dbReference>
<reference evidence="5" key="1">
    <citation type="submission" date="2016-06" db="UniProtKB">
        <authorList>
            <consortium name="WormBaseParasite"/>
        </authorList>
    </citation>
    <scope>IDENTIFICATION</scope>
</reference>
<protein>
    <submittedName>
        <fullName evidence="5">Carn_acyltransf domain-containing protein</fullName>
    </submittedName>
</protein>
<feature type="domain" description="Choline/carnitine acyltransferase" evidence="2">
    <location>
        <begin position="54"/>
        <end position="139"/>
    </location>
</feature>
<reference evidence="3 4" key="2">
    <citation type="submission" date="2018-11" db="EMBL/GenBank/DDBJ databases">
        <authorList>
            <consortium name="Pathogen Informatics"/>
        </authorList>
    </citation>
    <scope>NUCLEOTIDE SEQUENCE [LARGE SCALE GENOMIC DNA]</scope>
    <source>
        <strain evidence="3 4">NST_G2</strain>
    </source>
</reference>
<dbReference type="OrthoDB" id="240216at2759"/>
<dbReference type="Proteomes" id="UP000275846">
    <property type="component" value="Unassembled WGS sequence"/>
</dbReference>
<evidence type="ECO:0000313" key="5">
    <source>
        <dbReference type="WBParaSite" id="SSLN_0000409001-mRNA-1"/>
    </source>
</evidence>
<dbReference type="PANTHER" id="PTHR22589">
    <property type="entry name" value="CARNITINE O-ACYLTRANSFERASE"/>
    <property type="match status" value="1"/>
</dbReference>
<evidence type="ECO:0000313" key="4">
    <source>
        <dbReference type="Proteomes" id="UP000275846"/>
    </source>
</evidence>
<accession>A0A183SIA3</accession>